<evidence type="ECO:0000256" key="1">
    <source>
        <dbReference type="ARBA" id="ARBA00023015"/>
    </source>
</evidence>
<evidence type="ECO:0000313" key="6">
    <source>
        <dbReference type="EMBL" id="GHO96964.1"/>
    </source>
</evidence>
<dbReference type="InterPro" id="IPR029016">
    <property type="entry name" value="GAF-like_dom_sf"/>
</dbReference>
<dbReference type="Proteomes" id="UP000597444">
    <property type="component" value="Unassembled WGS sequence"/>
</dbReference>
<reference evidence="6" key="1">
    <citation type="submission" date="2020-10" db="EMBL/GenBank/DDBJ databases">
        <title>Taxonomic study of unclassified bacteria belonging to the class Ktedonobacteria.</title>
        <authorList>
            <person name="Yabe S."/>
            <person name="Wang C.M."/>
            <person name="Zheng Y."/>
            <person name="Sakai Y."/>
            <person name="Cavaletti L."/>
            <person name="Monciardini P."/>
            <person name="Donadio S."/>
        </authorList>
    </citation>
    <scope>NUCLEOTIDE SEQUENCE</scope>
    <source>
        <strain evidence="6">ID150040</strain>
    </source>
</reference>
<evidence type="ECO:0000256" key="3">
    <source>
        <dbReference type="ARBA" id="ARBA00023163"/>
    </source>
</evidence>
<dbReference type="InterPro" id="IPR050707">
    <property type="entry name" value="HTH_MetabolicPath_Reg"/>
</dbReference>
<dbReference type="Gene3D" id="1.10.10.10">
    <property type="entry name" value="Winged helix-like DNA-binding domain superfamily/Winged helix DNA-binding domain"/>
    <property type="match status" value="1"/>
</dbReference>
<evidence type="ECO:0000259" key="5">
    <source>
        <dbReference type="PROSITE" id="PS51078"/>
    </source>
</evidence>
<dbReference type="InterPro" id="IPR036388">
    <property type="entry name" value="WH-like_DNA-bd_sf"/>
</dbReference>
<dbReference type="SMART" id="SM00346">
    <property type="entry name" value="HTH_ICLR"/>
    <property type="match status" value="1"/>
</dbReference>
<dbReference type="Gene3D" id="3.30.450.40">
    <property type="match status" value="1"/>
</dbReference>
<protein>
    <submittedName>
        <fullName evidence="6">IclR family transcriptional regulator</fullName>
    </submittedName>
</protein>
<dbReference type="PROSITE" id="PS51077">
    <property type="entry name" value="HTH_ICLR"/>
    <property type="match status" value="1"/>
</dbReference>
<feature type="domain" description="HTH iclR-type" evidence="4">
    <location>
        <begin position="13"/>
        <end position="75"/>
    </location>
</feature>
<feature type="domain" description="IclR-ED" evidence="5">
    <location>
        <begin position="76"/>
        <end position="259"/>
    </location>
</feature>
<evidence type="ECO:0000256" key="2">
    <source>
        <dbReference type="ARBA" id="ARBA00023125"/>
    </source>
</evidence>
<dbReference type="EMBL" id="BNJK01000001">
    <property type="protein sequence ID" value="GHO96964.1"/>
    <property type="molecule type" value="Genomic_DNA"/>
</dbReference>
<sequence>MPQSEQDEKPWMIASLARGLQLLELIAQRQCGCSAKWLSHVSGIKLSTCYHLLNTLVYAGYLEKDRQLQEYMLTDKVAHLNNLYQSQRHIPPSIKVLAQALVHSSGETVYVATWERDEVILNYIAEGTQHVKVRSLYVGYKEHAFVRALGKAVLANVSQETLTRYYQNHPPTQCTPRSHVRWEHILADLRRVREQGYALDGQEFEAGVCCIGAPIYRFDHSIWGAMSVSMPASRFDASNEALIAFVQGQALTASLSLGYPGNTTSDKQEKNT</sequence>
<dbReference type="PANTHER" id="PTHR30136:SF19">
    <property type="entry name" value="DNA-BINDING TRANSCRIPTIONAL REPRESSOR YIAJ"/>
    <property type="match status" value="1"/>
</dbReference>
<dbReference type="InterPro" id="IPR014757">
    <property type="entry name" value="Tscrpt_reg_IclR_C"/>
</dbReference>
<dbReference type="InterPro" id="IPR036390">
    <property type="entry name" value="WH_DNA-bd_sf"/>
</dbReference>
<dbReference type="PROSITE" id="PS51078">
    <property type="entry name" value="ICLR_ED"/>
    <property type="match status" value="1"/>
</dbReference>
<dbReference type="PANTHER" id="PTHR30136">
    <property type="entry name" value="HELIX-TURN-HELIX TRANSCRIPTIONAL REGULATOR, ICLR FAMILY"/>
    <property type="match status" value="1"/>
</dbReference>
<comment type="caution">
    <text evidence="6">The sequence shown here is derived from an EMBL/GenBank/DDBJ whole genome shotgun (WGS) entry which is preliminary data.</text>
</comment>
<keyword evidence="1" id="KW-0805">Transcription regulation</keyword>
<dbReference type="InterPro" id="IPR005471">
    <property type="entry name" value="Tscrpt_reg_IclR_N"/>
</dbReference>
<dbReference type="Pfam" id="PF09339">
    <property type="entry name" value="HTH_IclR"/>
    <property type="match status" value="1"/>
</dbReference>
<proteinExistence type="predicted"/>
<dbReference type="Pfam" id="PF01614">
    <property type="entry name" value="IclR_C"/>
    <property type="match status" value="1"/>
</dbReference>
<dbReference type="AlphaFoldDB" id="A0A8J3ISA2"/>
<name>A0A8J3ISA2_9CHLR</name>
<evidence type="ECO:0000313" key="7">
    <source>
        <dbReference type="Proteomes" id="UP000597444"/>
    </source>
</evidence>
<gene>
    <name evidence="6" type="ORF">KSF_070120</name>
</gene>
<dbReference type="GO" id="GO:0003677">
    <property type="term" value="F:DNA binding"/>
    <property type="evidence" value="ECO:0007669"/>
    <property type="project" value="UniProtKB-KW"/>
</dbReference>
<organism evidence="6 7">
    <name type="scientific">Reticulibacter mediterranei</name>
    <dbReference type="NCBI Taxonomy" id="2778369"/>
    <lineage>
        <taxon>Bacteria</taxon>
        <taxon>Bacillati</taxon>
        <taxon>Chloroflexota</taxon>
        <taxon>Ktedonobacteria</taxon>
        <taxon>Ktedonobacterales</taxon>
        <taxon>Reticulibacteraceae</taxon>
        <taxon>Reticulibacter</taxon>
    </lineage>
</organism>
<dbReference type="GO" id="GO:0045892">
    <property type="term" value="P:negative regulation of DNA-templated transcription"/>
    <property type="evidence" value="ECO:0007669"/>
    <property type="project" value="TreeGrafter"/>
</dbReference>
<dbReference type="GO" id="GO:0003700">
    <property type="term" value="F:DNA-binding transcription factor activity"/>
    <property type="evidence" value="ECO:0007669"/>
    <property type="project" value="TreeGrafter"/>
</dbReference>
<evidence type="ECO:0000259" key="4">
    <source>
        <dbReference type="PROSITE" id="PS51077"/>
    </source>
</evidence>
<accession>A0A8J3ISA2</accession>
<keyword evidence="2" id="KW-0238">DNA-binding</keyword>
<keyword evidence="7" id="KW-1185">Reference proteome</keyword>
<dbReference type="SUPFAM" id="SSF55781">
    <property type="entry name" value="GAF domain-like"/>
    <property type="match status" value="1"/>
</dbReference>
<keyword evidence="3" id="KW-0804">Transcription</keyword>
<dbReference type="RefSeq" id="WP_220207551.1">
    <property type="nucleotide sequence ID" value="NZ_BNJK01000001.1"/>
</dbReference>
<dbReference type="SUPFAM" id="SSF46785">
    <property type="entry name" value="Winged helix' DNA-binding domain"/>
    <property type="match status" value="1"/>
</dbReference>